<dbReference type="EnsemblMetazoa" id="G12443.4">
    <property type="protein sequence ID" value="G12443.4:cds"/>
    <property type="gene ID" value="G12443"/>
</dbReference>
<reference evidence="1" key="1">
    <citation type="submission" date="2022-08" db="UniProtKB">
        <authorList>
            <consortium name="EnsemblMetazoa"/>
        </authorList>
    </citation>
    <scope>IDENTIFICATION</scope>
    <source>
        <strain evidence="1">05x7-T-G4-1.051#20</strain>
    </source>
</reference>
<organism evidence="1 2">
    <name type="scientific">Magallana gigas</name>
    <name type="common">Pacific oyster</name>
    <name type="synonym">Crassostrea gigas</name>
    <dbReference type="NCBI Taxonomy" id="29159"/>
    <lineage>
        <taxon>Eukaryota</taxon>
        <taxon>Metazoa</taxon>
        <taxon>Spiralia</taxon>
        <taxon>Lophotrochozoa</taxon>
        <taxon>Mollusca</taxon>
        <taxon>Bivalvia</taxon>
        <taxon>Autobranchia</taxon>
        <taxon>Pteriomorphia</taxon>
        <taxon>Ostreida</taxon>
        <taxon>Ostreoidea</taxon>
        <taxon>Ostreidae</taxon>
        <taxon>Magallana</taxon>
    </lineage>
</organism>
<sequence>MADRVQCRSRRSTESLSAIIEDSISKTLQANEDIDNNEKQRIFDRFKEIYSGCVKSNVVIDGQRWDETCGDETAEFKPIDIEKKNYLNTTLVELVYDSTLEVCGRRKKYPPKLTINCRKILEAKTVQCVKTKIQLPDVKVCSHTTENGQKNFLTIEKLADSCKELTSQIKSVPDVVVKTERLKKSTDMFQNHKMTLPNGVLLNDSIVCPHEDTSLRNKLLLQLQ</sequence>
<evidence type="ECO:0000313" key="2">
    <source>
        <dbReference type="Proteomes" id="UP000005408"/>
    </source>
</evidence>
<protein>
    <submittedName>
        <fullName evidence="1">Uncharacterized protein</fullName>
    </submittedName>
</protein>
<accession>A0A8W8I3R9</accession>
<evidence type="ECO:0000313" key="1">
    <source>
        <dbReference type="EnsemblMetazoa" id="G12443.3:cds"/>
    </source>
</evidence>
<dbReference type="Proteomes" id="UP000005408">
    <property type="component" value="Unassembled WGS sequence"/>
</dbReference>
<dbReference type="AlphaFoldDB" id="A0A8W8I3R9"/>
<dbReference type="EnsemblMetazoa" id="G12443.3">
    <property type="protein sequence ID" value="G12443.3:cds"/>
    <property type="gene ID" value="G12443"/>
</dbReference>
<dbReference type="EnsemblMetazoa" id="G12443.1">
    <property type="protein sequence ID" value="G12443.1:cds"/>
    <property type="gene ID" value="G12443"/>
</dbReference>
<proteinExistence type="predicted"/>
<dbReference type="OMA" id="GNTTKDY"/>
<dbReference type="EnsemblMetazoa" id="G12443.2">
    <property type="protein sequence ID" value="G12443.2:cds"/>
    <property type="gene ID" value="G12443"/>
</dbReference>
<dbReference type="OrthoDB" id="5973266at2759"/>
<keyword evidence="2" id="KW-1185">Reference proteome</keyword>
<name>A0A8W8I3R9_MAGGI</name>